<protein>
    <recommendedName>
        <fullName evidence="2">ADP-ribosylglycohydrolase family protein</fullName>
    </recommendedName>
</protein>
<dbReference type="InterPro" id="IPR005502">
    <property type="entry name" value="Ribosyl_crysJ1"/>
</dbReference>
<dbReference type="InterPro" id="IPR036705">
    <property type="entry name" value="Ribosyl_crysJ1_sf"/>
</dbReference>
<evidence type="ECO:0008006" key="2">
    <source>
        <dbReference type="Google" id="ProtNLM"/>
    </source>
</evidence>
<feature type="non-terminal residue" evidence="1">
    <location>
        <position position="290"/>
    </location>
</feature>
<reference evidence="1" key="1">
    <citation type="journal article" date="2014" name="Front. Microbiol.">
        <title>High frequency of phylogenetically diverse reductive dehalogenase-homologous genes in deep subseafloor sedimentary metagenomes.</title>
        <authorList>
            <person name="Kawai M."/>
            <person name="Futagami T."/>
            <person name="Toyoda A."/>
            <person name="Takaki Y."/>
            <person name="Nishi S."/>
            <person name="Hori S."/>
            <person name="Arai W."/>
            <person name="Tsubouchi T."/>
            <person name="Morono Y."/>
            <person name="Uchiyama I."/>
            <person name="Ito T."/>
            <person name="Fujiyama A."/>
            <person name="Inagaki F."/>
            <person name="Takami H."/>
        </authorList>
    </citation>
    <scope>NUCLEOTIDE SEQUENCE</scope>
    <source>
        <strain evidence="1">Expedition CK06-06</strain>
    </source>
</reference>
<comment type="caution">
    <text evidence="1">The sequence shown here is derived from an EMBL/GenBank/DDBJ whole genome shotgun (WGS) entry which is preliminary data.</text>
</comment>
<dbReference type="Gene3D" id="1.10.4080.10">
    <property type="entry name" value="ADP-ribosylation/Crystallin J1"/>
    <property type="match status" value="1"/>
</dbReference>
<dbReference type="AlphaFoldDB" id="X1D424"/>
<dbReference type="SUPFAM" id="SSF101478">
    <property type="entry name" value="ADP-ribosylglycohydrolase"/>
    <property type="match status" value="1"/>
</dbReference>
<name>X1D424_9ZZZZ</name>
<organism evidence="1">
    <name type="scientific">marine sediment metagenome</name>
    <dbReference type="NCBI Taxonomy" id="412755"/>
    <lineage>
        <taxon>unclassified sequences</taxon>
        <taxon>metagenomes</taxon>
        <taxon>ecological metagenomes</taxon>
    </lineage>
</organism>
<evidence type="ECO:0000313" key="1">
    <source>
        <dbReference type="EMBL" id="GAG99882.1"/>
    </source>
</evidence>
<proteinExistence type="predicted"/>
<gene>
    <name evidence="1" type="ORF">S01H4_39506</name>
</gene>
<dbReference type="Pfam" id="PF03747">
    <property type="entry name" value="ADP_ribosyl_GH"/>
    <property type="match status" value="1"/>
</dbReference>
<sequence>ARGETYEQELSWEPGRVANSLRQDDMYVQMSFMMTIDEYGTDAPAEKFAESFANAGYRLWHANVQARKNFWDGIMPPESGSPEYSLHADDIDFQIEADYIGLMCPGMPQTANKFADKVGHIMNYGDGVYGGMFVAGLYTQAYIEDDIQTIVKQALRAIPAESGYAKAIQDVIDLHAKYPKNWRSAWAELEAKWGNVDICGALNPFNIDAKINGAYIVMGLLYGEGDFGKTLEISTRCGQDSDCNPSNAAAVVGVIKGYGNIPEKWTAGIKPLADSTFIFTNYSFNSVVEI</sequence>
<feature type="non-terminal residue" evidence="1">
    <location>
        <position position="1"/>
    </location>
</feature>
<dbReference type="EMBL" id="BART01021405">
    <property type="protein sequence ID" value="GAG99882.1"/>
    <property type="molecule type" value="Genomic_DNA"/>
</dbReference>
<accession>X1D424</accession>